<dbReference type="OrthoDB" id="9810734at2"/>
<evidence type="ECO:0000256" key="2">
    <source>
        <dbReference type="ARBA" id="ARBA00023002"/>
    </source>
</evidence>
<dbReference type="GO" id="GO:0016491">
    <property type="term" value="F:oxidoreductase activity"/>
    <property type="evidence" value="ECO:0007669"/>
    <property type="project" value="UniProtKB-KW"/>
</dbReference>
<dbReference type="InterPro" id="IPR036291">
    <property type="entry name" value="NAD(P)-bd_dom_sf"/>
</dbReference>
<dbReference type="PRINTS" id="PR00080">
    <property type="entry name" value="SDRFAMILY"/>
</dbReference>
<dbReference type="PANTHER" id="PTHR43086">
    <property type="entry name" value="VERY-LONG-CHAIN 3-OXOOACYL-COA REDUCTASE"/>
    <property type="match status" value="1"/>
</dbReference>
<name>A0A4S3K481_9GAMM</name>
<dbReference type="RefSeq" id="WP_133883335.1">
    <property type="nucleotide sequence ID" value="NZ_MWIN01000013.1"/>
</dbReference>
<evidence type="ECO:0000256" key="3">
    <source>
        <dbReference type="RuleBase" id="RU000363"/>
    </source>
</evidence>
<dbReference type="InterPro" id="IPR002347">
    <property type="entry name" value="SDR_fam"/>
</dbReference>
<dbReference type="CDD" id="cd05233">
    <property type="entry name" value="SDR_c"/>
    <property type="match status" value="1"/>
</dbReference>
<proteinExistence type="inferred from homology"/>
<dbReference type="PRINTS" id="PR00081">
    <property type="entry name" value="GDHRDH"/>
</dbReference>
<dbReference type="SUPFAM" id="SSF51735">
    <property type="entry name" value="NAD(P)-binding Rossmann-fold domains"/>
    <property type="match status" value="1"/>
</dbReference>
<keyword evidence="2" id="KW-0560">Oxidoreductase</keyword>
<accession>A0A4S3K481</accession>
<gene>
    <name evidence="4" type="ORF">DFR24_4179</name>
</gene>
<reference evidence="4 5" key="1">
    <citation type="submission" date="2019-03" db="EMBL/GenBank/DDBJ databases">
        <title>Genomic Encyclopedia of Type Strains, Phase IV (KMG-IV): sequencing the most valuable type-strain genomes for metagenomic binning, comparative biology and taxonomic classification.</title>
        <authorList>
            <person name="Goeker M."/>
        </authorList>
    </citation>
    <scope>NUCLEOTIDE SEQUENCE [LARGE SCALE GENOMIC DNA]</scope>
    <source>
        <strain evidence="4 5">DSM 26377</strain>
    </source>
</reference>
<dbReference type="AlphaFoldDB" id="A0A4S3K481"/>
<evidence type="ECO:0000313" key="5">
    <source>
        <dbReference type="Proteomes" id="UP000295341"/>
    </source>
</evidence>
<evidence type="ECO:0000256" key="1">
    <source>
        <dbReference type="ARBA" id="ARBA00006484"/>
    </source>
</evidence>
<dbReference type="PIRSF" id="PIRSF000126">
    <property type="entry name" value="11-beta-HSD1"/>
    <property type="match status" value="1"/>
</dbReference>
<protein>
    <recommendedName>
        <fullName evidence="6">Short-subunit dehydrogenase</fullName>
    </recommendedName>
</protein>
<evidence type="ECO:0008006" key="6">
    <source>
        <dbReference type="Google" id="ProtNLM"/>
    </source>
</evidence>
<dbReference type="PANTHER" id="PTHR43086:SF3">
    <property type="entry name" value="NADP-DEPENDENT 3-HYDROXY ACID DEHYDROGENASE YDFG"/>
    <property type="match status" value="1"/>
</dbReference>
<organism evidence="4 5">
    <name type="scientific">Panacagrimonas perspica</name>
    <dbReference type="NCBI Taxonomy" id="381431"/>
    <lineage>
        <taxon>Bacteria</taxon>
        <taxon>Pseudomonadati</taxon>
        <taxon>Pseudomonadota</taxon>
        <taxon>Gammaproteobacteria</taxon>
        <taxon>Nevskiales</taxon>
        <taxon>Nevskiaceae</taxon>
        <taxon>Panacagrimonas</taxon>
    </lineage>
</organism>
<keyword evidence="5" id="KW-1185">Reference proteome</keyword>
<comment type="similarity">
    <text evidence="1 3">Belongs to the short-chain dehydrogenases/reductases (SDR) family.</text>
</comment>
<sequence length="263" mass="28432">MKPTNRCALVTGASAGIGTSFARLLAAEGYDLLLVARREDRLRELANELSSAHGVRCEIAPADLTDRSAPLDVMARADALRMPIDVLINNAGLSGKGKFAETPWKDLAGELQIMVTAVTELAHRAAPGMKERGWGRIVNLSSIAAFAPPGASLLYTGIKSYVLNMSQALDMELKPHGVFVTALCPGFTRSEFHDVMGTRDTMNKFPDFVWQTADEVAKAGYEAVMKGRPVCVPGLVNKLTVGALRPLPETLRYHLGRLANPFK</sequence>
<comment type="caution">
    <text evidence="4">The sequence shown here is derived from an EMBL/GenBank/DDBJ whole genome shotgun (WGS) entry which is preliminary data.</text>
</comment>
<dbReference type="Pfam" id="PF00106">
    <property type="entry name" value="adh_short"/>
    <property type="match status" value="1"/>
</dbReference>
<evidence type="ECO:0000313" key="4">
    <source>
        <dbReference type="EMBL" id="TDU25734.1"/>
    </source>
</evidence>
<dbReference type="EMBL" id="SOBT01000011">
    <property type="protein sequence ID" value="TDU25734.1"/>
    <property type="molecule type" value="Genomic_DNA"/>
</dbReference>
<dbReference type="Gene3D" id="3.40.50.720">
    <property type="entry name" value="NAD(P)-binding Rossmann-like Domain"/>
    <property type="match status" value="1"/>
</dbReference>
<dbReference type="Proteomes" id="UP000295341">
    <property type="component" value="Unassembled WGS sequence"/>
</dbReference>